<sequence>MKYFIIIILFSITKVFGQESKLGLSELLVNSTIRIESSGDTLINGINQKFKSVGTGFFFQFQVDSTKIATIITNYHVIKNTDSLNLNFTEEINGKPNYGSILKTKTGRTKNKWIRHPDVDLAILPLDSINWSSIENNKIPFYVSYTQSELPKKELIESLRAIEDLYMIGYPIGLSDTRNNIPITRKGTTATPIFLDYEGKKEFLLDISIFSGSSGSPIVLYNEGSYNNGPGLVIGTRLFLLGINAQSKNYNAKGNLILPSNVKNIETYTRIPIDIAIIIKSSKIIDFKPILKKIIEQK</sequence>
<dbReference type="Pfam" id="PF13365">
    <property type="entry name" value="Trypsin_2"/>
    <property type="match status" value="1"/>
</dbReference>
<dbReference type="SUPFAM" id="SSF50494">
    <property type="entry name" value="Trypsin-like serine proteases"/>
    <property type="match status" value="1"/>
</dbReference>
<reference evidence="1 2" key="1">
    <citation type="submission" date="2022-01" db="EMBL/GenBank/DDBJ databases">
        <title>Draft genome sequence of Sabulilitoribacter multivorans KCTC 32326.</title>
        <authorList>
            <person name="Oh J.-S."/>
        </authorList>
    </citation>
    <scope>NUCLEOTIDE SEQUENCE [LARGE SCALE GENOMIC DNA]</scope>
    <source>
        <strain evidence="1 2">M-M16</strain>
    </source>
</reference>
<accession>A0ABS9IH55</accession>
<organism evidence="1 2">
    <name type="scientific">Flaviramulus multivorans</name>
    <dbReference type="NCBI Taxonomy" id="1304750"/>
    <lineage>
        <taxon>Bacteria</taxon>
        <taxon>Pseudomonadati</taxon>
        <taxon>Bacteroidota</taxon>
        <taxon>Flavobacteriia</taxon>
        <taxon>Flavobacteriales</taxon>
        <taxon>Flavobacteriaceae</taxon>
        <taxon>Flaviramulus</taxon>
    </lineage>
</organism>
<protein>
    <submittedName>
        <fullName evidence="1">Trypsin-like peptidase domain-containing protein</fullName>
    </submittedName>
</protein>
<proteinExistence type="predicted"/>
<gene>
    <name evidence="1" type="ORF">L3X39_05560</name>
</gene>
<dbReference type="InterPro" id="IPR009003">
    <property type="entry name" value="Peptidase_S1_PA"/>
</dbReference>
<evidence type="ECO:0000313" key="1">
    <source>
        <dbReference type="EMBL" id="MCF7560098.1"/>
    </source>
</evidence>
<name>A0ABS9IH55_9FLAO</name>
<dbReference type="Gene3D" id="2.40.10.10">
    <property type="entry name" value="Trypsin-like serine proteases"/>
    <property type="match status" value="2"/>
</dbReference>
<dbReference type="InterPro" id="IPR043504">
    <property type="entry name" value="Peptidase_S1_PA_chymotrypsin"/>
</dbReference>
<evidence type="ECO:0000313" key="2">
    <source>
        <dbReference type="Proteomes" id="UP001200022"/>
    </source>
</evidence>
<dbReference type="RefSeq" id="WP_237230782.1">
    <property type="nucleotide sequence ID" value="NZ_JAKKDV010000002.1"/>
</dbReference>
<keyword evidence="2" id="KW-1185">Reference proteome</keyword>
<dbReference type="EMBL" id="JAKKDV010000002">
    <property type="protein sequence ID" value="MCF7560098.1"/>
    <property type="molecule type" value="Genomic_DNA"/>
</dbReference>
<dbReference type="Proteomes" id="UP001200022">
    <property type="component" value="Unassembled WGS sequence"/>
</dbReference>
<comment type="caution">
    <text evidence="1">The sequence shown here is derived from an EMBL/GenBank/DDBJ whole genome shotgun (WGS) entry which is preliminary data.</text>
</comment>